<sequence>MAEETKQRIIQEFVPGKQVTLAHVIANPVPSLYEKMGLIDARGAIGIFTITPSEGAIIAADVATKAADVSIGFVDRFNGTLIICGDVAAVESALREVMHTLCEMMGFTPTVVTKT</sequence>
<dbReference type="Proteomes" id="UP001198220">
    <property type="component" value="Unassembled WGS sequence"/>
</dbReference>
<dbReference type="InterPro" id="IPR044870">
    <property type="entry name" value="BMC_CP"/>
</dbReference>
<dbReference type="Gene3D" id="3.30.70.1710">
    <property type="match status" value="1"/>
</dbReference>
<dbReference type="SMART" id="SM00877">
    <property type="entry name" value="BMC"/>
    <property type="match status" value="1"/>
</dbReference>
<dbReference type="GO" id="GO:0031469">
    <property type="term" value="C:bacterial microcompartment"/>
    <property type="evidence" value="ECO:0007669"/>
    <property type="project" value="UniProtKB-SubCell"/>
</dbReference>
<dbReference type="AlphaFoldDB" id="A0AAE3DD36"/>
<dbReference type="NCBIfam" id="NF012012">
    <property type="entry name" value="PRK15468.1"/>
    <property type="match status" value="1"/>
</dbReference>
<comment type="subcellular location">
    <subcellularLocation>
        <location evidence="1">Bacterial microcompartment</location>
    </subcellularLocation>
</comment>
<dbReference type="EMBL" id="JAJEPS010000012">
    <property type="protein sequence ID" value="MCC2126934.1"/>
    <property type="molecule type" value="Genomic_DNA"/>
</dbReference>
<dbReference type="PANTHER" id="PTHR40449">
    <property type="entry name" value="ETHANOLAMINE UTILIZATION PROTEIN EUTS"/>
    <property type="match status" value="1"/>
</dbReference>
<dbReference type="InterPro" id="IPR009307">
    <property type="entry name" value="EutS/PduU/CutR"/>
</dbReference>
<dbReference type="InterPro" id="IPR037233">
    <property type="entry name" value="CcmK-like_sf"/>
</dbReference>
<proteinExistence type="predicted"/>
<dbReference type="Pfam" id="PF00936">
    <property type="entry name" value="BMC"/>
    <property type="match status" value="1"/>
</dbReference>
<feature type="domain" description="BMC circularly permuted" evidence="3">
    <location>
        <begin position="8"/>
        <end position="107"/>
    </location>
</feature>
<organism evidence="4 5">
    <name type="scientific">Hominiventricola filiformis</name>
    <dbReference type="NCBI Taxonomy" id="2885352"/>
    <lineage>
        <taxon>Bacteria</taxon>
        <taxon>Bacillati</taxon>
        <taxon>Bacillota</taxon>
        <taxon>Clostridia</taxon>
        <taxon>Lachnospirales</taxon>
        <taxon>Lachnospiraceae</taxon>
        <taxon>Hominiventricola</taxon>
    </lineage>
</organism>
<dbReference type="PIRSF" id="PIRSF012296">
    <property type="entry name" value="EutS_PduU"/>
    <property type="match status" value="1"/>
</dbReference>
<dbReference type="RefSeq" id="WP_118771595.1">
    <property type="nucleotide sequence ID" value="NZ_JAJEPS010000012.1"/>
</dbReference>
<dbReference type="PANTHER" id="PTHR40449:SF2">
    <property type="entry name" value="BACTERIAL MICROCOMPARTMENT SHELL PROTEIN EUTS"/>
    <property type="match status" value="1"/>
</dbReference>
<evidence type="ECO:0000256" key="2">
    <source>
        <dbReference type="ARBA" id="ARBA00024446"/>
    </source>
</evidence>
<dbReference type="SUPFAM" id="SSF143414">
    <property type="entry name" value="CcmK-like"/>
    <property type="match status" value="1"/>
</dbReference>
<evidence type="ECO:0000313" key="4">
    <source>
        <dbReference type="EMBL" id="MCC2126934.1"/>
    </source>
</evidence>
<evidence type="ECO:0000313" key="5">
    <source>
        <dbReference type="Proteomes" id="UP001198220"/>
    </source>
</evidence>
<reference evidence="4 5" key="1">
    <citation type="submission" date="2021-10" db="EMBL/GenBank/DDBJ databases">
        <title>Anaerobic single-cell dispensing facilitates the cultivation of human gut bacteria.</title>
        <authorList>
            <person name="Afrizal A."/>
        </authorList>
    </citation>
    <scope>NUCLEOTIDE SEQUENCE [LARGE SCALE GENOMIC DNA]</scope>
    <source>
        <strain evidence="4 5">CLA-AA-H276</strain>
    </source>
</reference>
<dbReference type="PROSITE" id="PS51931">
    <property type="entry name" value="BMC_CP"/>
    <property type="match status" value="1"/>
</dbReference>
<keyword evidence="2" id="KW-1283">Bacterial microcompartment</keyword>
<accession>A0AAE3DD36</accession>
<keyword evidence="5" id="KW-1185">Reference proteome</keyword>
<protein>
    <submittedName>
        <fullName evidence="4">BMC domain-containing protein</fullName>
    </submittedName>
</protein>
<dbReference type="CDD" id="cd07046">
    <property type="entry name" value="BMC_PduU-EutS"/>
    <property type="match status" value="1"/>
</dbReference>
<gene>
    <name evidence="4" type="ORF">LKD36_12225</name>
</gene>
<evidence type="ECO:0000256" key="1">
    <source>
        <dbReference type="ARBA" id="ARBA00024322"/>
    </source>
</evidence>
<dbReference type="InterPro" id="IPR000249">
    <property type="entry name" value="BMC_dom"/>
</dbReference>
<comment type="caution">
    <text evidence="4">The sequence shown here is derived from an EMBL/GenBank/DDBJ whole genome shotgun (WGS) entry which is preliminary data.</text>
</comment>
<evidence type="ECO:0000259" key="3">
    <source>
        <dbReference type="PROSITE" id="PS51931"/>
    </source>
</evidence>
<name>A0AAE3DD36_9FIRM</name>